<name>A0A813FUJ3_POLGL</name>
<accession>A0A813FUJ3</accession>
<evidence type="ECO:0000256" key="1">
    <source>
        <dbReference type="SAM" id="MobiDB-lite"/>
    </source>
</evidence>
<organism evidence="2 3">
    <name type="scientific">Polarella glacialis</name>
    <name type="common">Dinoflagellate</name>
    <dbReference type="NCBI Taxonomy" id="89957"/>
    <lineage>
        <taxon>Eukaryota</taxon>
        <taxon>Sar</taxon>
        <taxon>Alveolata</taxon>
        <taxon>Dinophyceae</taxon>
        <taxon>Suessiales</taxon>
        <taxon>Suessiaceae</taxon>
        <taxon>Polarella</taxon>
    </lineage>
</organism>
<gene>
    <name evidence="2" type="ORF">PGLA1383_LOCUS31805</name>
</gene>
<dbReference type="OrthoDB" id="434243at2759"/>
<feature type="compositionally biased region" description="Acidic residues" evidence="1">
    <location>
        <begin position="112"/>
        <end position="122"/>
    </location>
</feature>
<reference evidence="2" key="1">
    <citation type="submission" date="2021-02" db="EMBL/GenBank/DDBJ databases">
        <authorList>
            <person name="Dougan E. K."/>
            <person name="Rhodes N."/>
            <person name="Thang M."/>
            <person name="Chan C."/>
        </authorList>
    </citation>
    <scope>NUCLEOTIDE SEQUENCE</scope>
</reference>
<protein>
    <submittedName>
        <fullName evidence="2">Uncharacterized protein</fullName>
    </submittedName>
</protein>
<keyword evidence="3" id="KW-1185">Reference proteome</keyword>
<dbReference type="Proteomes" id="UP000654075">
    <property type="component" value="Unassembled WGS sequence"/>
</dbReference>
<proteinExistence type="predicted"/>
<sequence length="960" mass="105839">MPAEGEEDKEKKKEEDEEEPELFVGDSVKIVGSMAEVKKHLEAVGMSWEGSLMAVLGKNGVVKSVRFHTGDDKARQICVISVHEGPEVSLPGASLTVADDEESDKESLDKGSDDEEDDQEDEDRVRVPLRLNMRVEDSKRKKKKKACVGVVVELGDEESGVKYEDGKTKKVSNERLRPLEKVTRDATGFSGDSSFNDFRFTKNSLPTGIEVVGDGAELQKNRGGQSHLVLKKNTFLRVPLRGLRHEKLRPGEPISRYTLSLEMRLADSHRRLGDSPWSLFQASFPDPHSTDELSVVAEDKPNKRKWKVLTKETGLMVSEDADPNSKELCRLPVNTVVVEDGLPPKRLPTGERRLRIRYKANAAKRAEGDQIDTMAPEECVIEVEAGYFGSDSGTAATAVRVCSRGVLKTLNFRPGVKGGLAGVDGEAGTDIGWTPRDRVMHVVRITIRKSGWHTYQIVDGSDSEQSWSKDFKVLGWWDDYKGVAGVSITDPDNEDLELGKLREYHNSGTHKLRLRRMGDLSADVDDTLDPRGWVTLRKTDLELVEEPHGQKAPKGPQCFLRAGNADRPSTSTRYLRTDRWTTVTISVDVMDRTLYVFLDGVHAMEREIDIGGGGFGMADSDLGSKMQGPVSPLELLTANLVSAVSPYGMPQAGFLLFASGSARGMPGGLMLRRITFHNTVLAMQQVEEQYLNSRYQKEARPVPQQLSLSPAMKKAAPVLWLHGSFLCEFADSFIASAGGDLTHLLRAFTMGLEGACKALADSPSGGLPLWTSENQAVLFDLVDLFQKTEPLFKKWGPLWVSEDGAAASLASSYVRRLHTARQALRSSSGTLLIPLGIRTLNDGAQSILLILEKRDAQTYRLTVVNSGLPGLDWHACSSAEPPRMKYQAALALDHIPAVKAEDDAFWAMLVLTSAVPPSPMMNKEPLPLYDKFIPWLIGCPLEHYLGASVYASCHKLLLLL</sequence>
<dbReference type="AlphaFoldDB" id="A0A813FUJ3"/>
<evidence type="ECO:0000313" key="2">
    <source>
        <dbReference type="EMBL" id="CAE8614070.1"/>
    </source>
</evidence>
<dbReference type="EMBL" id="CAJNNV010025362">
    <property type="protein sequence ID" value="CAE8614070.1"/>
    <property type="molecule type" value="Genomic_DNA"/>
</dbReference>
<evidence type="ECO:0000313" key="3">
    <source>
        <dbReference type="Proteomes" id="UP000654075"/>
    </source>
</evidence>
<comment type="caution">
    <text evidence="2">The sequence shown here is derived from an EMBL/GenBank/DDBJ whole genome shotgun (WGS) entry which is preliminary data.</text>
</comment>
<feature type="region of interest" description="Disordered" evidence="1">
    <location>
        <begin position="1"/>
        <end position="21"/>
    </location>
</feature>
<feature type="region of interest" description="Disordered" evidence="1">
    <location>
        <begin position="89"/>
        <end position="126"/>
    </location>
</feature>